<evidence type="ECO:0000256" key="1">
    <source>
        <dbReference type="ARBA" id="ARBA00022741"/>
    </source>
</evidence>
<dbReference type="InterPro" id="IPR011009">
    <property type="entry name" value="Kinase-like_dom_sf"/>
</dbReference>
<feature type="region of interest" description="Disordered" evidence="4">
    <location>
        <begin position="1"/>
        <end position="110"/>
    </location>
</feature>
<evidence type="ECO:0000256" key="3">
    <source>
        <dbReference type="PROSITE-ProRule" id="PRU10141"/>
    </source>
</evidence>
<dbReference type="GO" id="GO:0005829">
    <property type="term" value="C:cytosol"/>
    <property type="evidence" value="ECO:0007669"/>
    <property type="project" value="TreeGrafter"/>
</dbReference>
<feature type="compositionally biased region" description="Acidic residues" evidence="4">
    <location>
        <begin position="151"/>
        <end position="160"/>
    </location>
</feature>
<dbReference type="OrthoDB" id="10252171at2759"/>
<protein>
    <submittedName>
        <fullName evidence="6">Kinase-like protein</fullName>
    </submittedName>
</protein>
<dbReference type="PANTHER" id="PTHR24346">
    <property type="entry name" value="MAP/MICROTUBULE AFFINITY-REGULATING KINASE"/>
    <property type="match status" value="1"/>
</dbReference>
<evidence type="ECO:0000259" key="5">
    <source>
        <dbReference type="PROSITE" id="PS50011"/>
    </source>
</evidence>
<feature type="region of interest" description="Disordered" evidence="4">
    <location>
        <begin position="143"/>
        <end position="256"/>
    </location>
</feature>
<dbReference type="SMART" id="SM00220">
    <property type="entry name" value="S_TKc"/>
    <property type="match status" value="1"/>
</dbReference>
<dbReference type="GO" id="GO:0004674">
    <property type="term" value="F:protein serine/threonine kinase activity"/>
    <property type="evidence" value="ECO:0007669"/>
    <property type="project" value="TreeGrafter"/>
</dbReference>
<dbReference type="GO" id="GO:0035556">
    <property type="term" value="P:intracellular signal transduction"/>
    <property type="evidence" value="ECO:0007669"/>
    <property type="project" value="TreeGrafter"/>
</dbReference>
<organism evidence="6 7">
    <name type="scientific">Sistotremastrum niveocremeum HHB9708</name>
    <dbReference type="NCBI Taxonomy" id="1314777"/>
    <lineage>
        <taxon>Eukaryota</taxon>
        <taxon>Fungi</taxon>
        <taxon>Dikarya</taxon>
        <taxon>Basidiomycota</taxon>
        <taxon>Agaricomycotina</taxon>
        <taxon>Agaricomycetes</taxon>
        <taxon>Sistotremastrales</taxon>
        <taxon>Sistotremastraceae</taxon>
        <taxon>Sertulicium</taxon>
        <taxon>Sertulicium niveocremeum</taxon>
    </lineage>
</organism>
<proteinExistence type="predicted"/>
<dbReference type="GO" id="GO:0005634">
    <property type="term" value="C:nucleus"/>
    <property type="evidence" value="ECO:0007669"/>
    <property type="project" value="TreeGrafter"/>
</dbReference>
<evidence type="ECO:0000313" key="7">
    <source>
        <dbReference type="Proteomes" id="UP000076722"/>
    </source>
</evidence>
<dbReference type="PROSITE" id="PS50011">
    <property type="entry name" value="PROTEIN_KINASE_DOM"/>
    <property type="match status" value="1"/>
</dbReference>
<evidence type="ECO:0000256" key="4">
    <source>
        <dbReference type="SAM" id="MobiDB-lite"/>
    </source>
</evidence>
<gene>
    <name evidence="6" type="ORF">SISNIDRAFT_454952</name>
</gene>
<evidence type="ECO:0000256" key="2">
    <source>
        <dbReference type="ARBA" id="ARBA00022840"/>
    </source>
</evidence>
<keyword evidence="6" id="KW-0418">Kinase</keyword>
<dbReference type="Gene3D" id="1.10.510.10">
    <property type="entry name" value="Transferase(Phosphotransferase) domain 1"/>
    <property type="match status" value="1"/>
</dbReference>
<accession>A0A164U874</accession>
<keyword evidence="7" id="KW-1185">Reference proteome</keyword>
<dbReference type="PANTHER" id="PTHR24346:SF51">
    <property type="entry name" value="PAS DOMAIN-CONTAINING SERINE_THREONINE-PROTEIN KINASE"/>
    <property type="match status" value="1"/>
</dbReference>
<feature type="binding site" evidence="3">
    <location>
        <position position="362"/>
    </location>
    <ligand>
        <name>ATP</name>
        <dbReference type="ChEBI" id="CHEBI:30616"/>
    </ligand>
</feature>
<feature type="compositionally biased region" description="Polar residues" evidence="4">
    <location>
        <begin position="210"/>
        <end position="223"/>
    </location>
</feature>
<feature type="compositionally biased region" description="Polar residues" evidence="4">
    <location>
        <begin position="34"/>
        <end position="52"/>
    </location>
</feature>
<keyword evidence="1 3" id="KW-0547">Nucleotide-binding</keyword>
<evidence type="ECO:0000313" key="6">
    <source>
        <dbReference type="EMBL" id="KZS93006.1"/>
    </source>
</evidence>
<dbReference type="Gene3D" id="3.30.200.20">
    <property type="entry name" value="Phosphorylase Kinase, domain 1"/>
    <property type="match status" value="1"/>
</dbReference>
<dbReference type="GO" id="GO:0005524">
    <property type="term" value="F:ATP binding"/>
    <property type="evidence" value="ECO:0007669"/>
    <property type="project" value="UniProtKB-UniRule"/>
</dbReference>
<dbReference type="GO" id="GO:0045719">
    <property type="term" value="P:negative regulation of glycogen biosynthetic process"/>
    <property type="evidence" value="ECO:0007669"/>
    <property type="project" value="TreeGrafter"/>
</dbReference>
<dbReference type="InterPro" id="IPR008271">
    <property type="entry name" value="Ser/Thr_kinase_AS"/>
</dbReference>
<dbReference type="SUPFAM" id="SSF56112">
    <property type="entry name" value="Protein kinase-like (PK-like)"/>
    <property type="match status" value="1"/>
</dbReference>
<name>A0A164U874_9AGAM</name>
<feature type="domain" description="Protein kinase" evidence="5">
    <location>
        <begin position="325"/>
        <end position="648"/>
    </location>
</feature>
<dbReference type="Proteomes" id="UP000076722">
    <property type="component" value="Unassembled WGS sequence"/>
</dbReference>
<dbReference type="InterPro" id="IPR000719">
    <property type="entry name" value="Prot_kinase_dom"/>
</dbReference>
<feature type="compositionally biased region" description="Polar residues" evidence="4">
    <location>
        <begin position="176"/>
        <end position="188"/>
    </location>
</feature>
<dbReference type="InterPro" id="IPR017441">
    <property type="entry name" value="Protein_kinase_ATP_BS"/>
</dbReference>
<dbReference type="PROSITE" id="PS00107">
    <property type="entry name" value="PROTEIN_KINASE_ATP"/>
    <property type="match status" value="1"/>
</dbReference>
<reference evidence="6 7" key="1">
    <citation type="journal article" date="2016" name="Mol. Biol. Evol.">
        <title>Comparative Genomics of Early-Diverging Mushroom-Forming Fungi Provides Insights into the Origins of Lignocellulose Decay Capabilities.</title>
        <authorList>
            <person name="Nagy L.G."/>
            <person name="Riley R."/>
            <person name="Tritt A."/>
            <person name="Adam C."/>
            <person name="Daum C."/>
            <person name="Floudas D."/>
            <person name="Sun H."/>
            <person name="Yadav J.S."/>
            <person name="Pangilinan J."/>
            <person name="Larsson K.H."/>
            <person name="Matsuura K."/>
            <person name="Barry K."/>
            <person name="Labutti K."/>
            <person name="Kuo R."/>
            <person name="Ohm R.A."/>
            <person name="Bhattacharya S.S."/>
            <person name="Shirouzu T."/>
            <person name="Yoshinaga Y."/>
            <person name="Martin F.M."/>
            <person name="Grigoriev I.V."/>
            <person name="Hibbett D.S."/>
        </authorList>
    </citation>
    <scope>NUCLEOTIDE SEQUENCE [LARGE SCALE GENOMIC DNA]</scope>
    <source>
        <strain evidence="6 7">HHB9708</strain>
    </source>
</reference>
<keyword evidence="2 3" id="KW-0067">ATP-binding</keyword>
<sequence length="658" mass="71500">MSKSSTCTDDSGIALNSPVNVSKHSWEPPGSPVESRTTSIPVPLLRNNSHNLLQDLERPSLKPMSRSAPSAVTYTEKRSHNLRLDPSPDPGASEDEGTGWGSWGSSSSKQKLDRAHSFGHRSVASFGKGFDWRQGVLVNSIGIANGQPDSSNDETMDVADDWGLPPHLKRKLGLLNGSNGSEPQTNKAQEPPVISVDTSPRRQPLAKDTIVSSPMATSPQDSPAPSRPISPSVAPTRIPLSRSSTNSLQPRRRPSAKRVSLIAGRISIIATDPPSPPPITSPVSHTPKLSRFGSASSFLSVVSTAAPPPDELEENFLGNKNIDDFVIDEEIGRGAYGLVKKGREILANGALGPPVIIKMVIKQRILADCWKKHPQYGTIPIEIYVMSAISSASLVLPARRPWDPARFEGLSEWEEGKVVQGHPNICPLLDFFEDHHYYYLVLPYTIPSPDPLNPTLPVPKDLFDLVEVFPHGLPPKLIRSYLGQIADGLCFLHSKGIVHRDIKDENVVLGPEPGKCILIDFGSSGIVRKNGWDTFSGTLDYAGPEILRGERYSGKEQDVWAFGVVAYVLIVGECPFATPAEAQEGLNSSQSKASLALEERCGAEHKREGEEVDEGGMLGDAADLVRECLHVEVASRPTVERILESRFLIGKGGWFVER</sequence>
<dbReference type="EMBL" id="KV419408">
    <property type="protein sequence ID" value="KZS93006.1"/>
    <property type="molecule type" value="Genomic_DNA"/>
</dbReference>
<keyword evidence="6" id="KW-0808">Transferase</keyword>
<dbReference type="PROSITE" id="PS00108">
    <property type="entry name" value="PROTEIN_KINASE_ST"/>
    <property type="match status" value="1"/>
</dbReference>
<dbReference type="Pfam" id="PF00069">
    <property type="entry name" value="Pkinase"/>
    <property type="match status" value="1"/>
</dbReference>
<dbReference type="STRING" id="1314777.A0A164U874"/>
<dbReference type="AlphaFoldDB" id="A0A164U874"/>